<reference evidence="2 3" key="1">
    <citation type="submission" date="2023-07" db="EMBL/GenBank/DDBJ databases">
        <title>Genomic Encyclopedia of Type Strains, Phase IV (KMG-IV): sequencing the most valuable type-strain genomes for metagenomic binning, comparative biology and taxonomic classification.</title>
        <authorList>
            <person name="Goeker M."/>
        </authorList>
    </citation>
    <scope>NUCLEOTIDE SEQUENCE [LARGE SCALE GENOMIC DNA]</scope>
    <source>
        <strain evidence="2 3">DSM 11549</strain>
    </source>
</reference>
<feature type="compositionally biased region" description="Low complexity" evidence="1">
    <location>
        <begin position="397"/>
        <end position="410"/>
    </location>
</feature>
<feature type="compositionally biased region" description="Polar residues" evidence="1">
    <location>
        <begin position="160"/>
        <end position="172"/>
    </location>
</feature>
<feature type="compositionally biased region" description="Low complexity" evidence="1">
    <location>
        <begin position="88"/>
        <end position="100"/>
    </location>
</feature>
<evidence type="ECO:0000256" key="1">
    <source>
        <dbReference type="SAM" id="MobiDB-lite"/>
    </source>
</evidence>
<sequence>MSAPQGWFYRKPAPQESEEPEQSAPAEVMSWVYRLASEAKEKGKAEASALGSPFETISSWFTGSSKAKEDAKAEPAKPQAPVSWLYRNSAPQQQASSQNSEPARQTGAPQASWLYRNAAPRNGAAQTNGQAEAAKPAQQVVQRSSWLFPNGRGQAVEAESQAQSPATNSAPQRSWLYRNATIQNGAQKQNGAETSAKQPTQPAVRGGSWLFPGTHARAQAQTNSKPAQQQPARTAGTASAGQTSWLFRTATQPSRERAPARAAQNGGSWLFPGTHQRAQAETAPKPAQQQANGRQAASARATNGVATAGYLYRSNAGAPIRATRQAQPQQAPSRAPAAARANGVAQTSVNGSSWLFPSVRAAQQKPAAHTAQANAQNGARVYRTVPSVPRQAGRPIQVRQQRPVQTPAQAPIAARTPARSEESFYYAMVKWIRARLPERQWADGGTWLFPQGSPII</sequence>
<protein>
    <submittedName>
        <fullName evidence="2">Uncharacterized protein</fullName>
    </submittedName>
</protein>
<proteinExistence type="predicted"/>
<dbReference type="RefSeq" id="WP_307153659.1">
    <property type="nucleotide sequence ID" value="NZ_JAUSUK010000001.1"/>
</dbReference>
<feature type="compositionally biased region" description="Basic and acidic residues" evidence="1">
    <location>
        <begin position="66"/>
        <end position="75"/>
    </location>
</feature>
<evidence type="ECO:0000313" key="2">
    <source>
        <dbReference type="EMBL" id="MDQ0325472.1"/>
    </source>
</evidence>
<name>A0ABU0C5G2_9BRAD</name>
<gene>
    <name evidence="2" type="ORF">J2R99_001321</name>
</gene>
<feature type="region of interest" description="Disordered" evidence="1">
    <location>
        <begin position="1"/>
        <end position="25"/>
    </location>
</feature>
<feature type="region of interest" description="Disordered" evidence="1">
    <location>
        <begin position="394"/>
        <end position="415"/>
    </location>
</feature>
<evidence type="ECO:0000313" key="3">
    <source>
        <dbReference type="Proteomes" id="UP001230253"/>
    </source>
</evidence>
<feature type="compositionally biased region" description="Polar residues" evidence="1">
    <location>
        <begin position="219"/>
        <end position="253"/>
    </location>
</feature>
<feature type="compositionally biased region" description="Polar residues" evidence="1">
    <location>
        <begin position="180"/>
        <end position="201"/>
    </location>
</feature>
<keyword evidence="3" id="KW-1185">Reference proteome</keyword>
<organism evidence="2 3">
    <name type="scientific">Rhodopseudomonas julia</name>
    <dbReference type="NCBI Taxonomy" id="200617"/>
    <lineage>
        <taxon>Bacteria</taxon>
        <taxon>Pseudomonadati</taxon>
        <taxon>Pseudomonadota</taxon>
        <taxon>Alphaproteobacteria</taxon>
        <taxon>Hyphomicrobiales</taxon>
        <taxon>Nitrobacteraceae</taxon>
        <taxon>Rhodopseudomonas</taxon>
    </lineage>
</organism>
<dbReference type="Proteomes" id="UP001230253">
    <property type="component" value="Unassembled WGS sequence"/>
</dbReference>
<accession>A0ABU0C5G2</accession>
<comment type="caution">
    <text evidence="2">The sequence shown here is derived from an EMBL/GenBank/DDBJ whole genome shotgun (WGS) entry which is preliminary data.</text>
</comment>
<feature type="region of interest" description="Disordered" evidence="1">
    <location>
        <begin position="63"/>
        <end position="300"/>
    </location>
</feature>
<dbReference type="EMBL" id="JAUSUK010000001">
    <property type="protein sequence ID" value="MDQ0325472.1"/>
    <property type="molecule type" value="Genomic_DNA"/>
</dbReference>
<feature type="compositionally biased region" description="Polar residues" evidence="1">
    <location>
        <begin position="287"/>
        <end position="300"/>
    </location>
</feature>